<dbReference type="WBParaSite" id="ECPE_0000774301-mRNA-1">
    <property type="protein sequence ID" value="ECPE_0000774301-mRNA-1"/>
    <property type="gene ID" value="ECPE_0000774301"/>
</dbReference>
<feature type="signal peptide" evidence="2">
    <location>
        <begin position="1"/>
        <end position="22"/>
    </location>
</feature>
<feature type="transmembrane region" description="Helical" evidence="1">
    <location>
        <begin position="113"/>
        <end position="133"/>
    </location>
</feature>
<feature type="transmembrane region" description="Helical" evidence="1">
    <location>
        <begin position="42"/>
        <end position="65"/>
    </location>
</feature>
<evidence type="ECO:0000313" key="4">
    <source>
        <dbReference type="Proteomes" id="UP000272942"/>
    </source>
</evidence>
<dbReference type="AlphaFoldDB" id="A0A183AL89"/>
<keyword evidence="4" id="KW-1185">Reference proteome</keyword>
<gene>
    <name evidence="3" type="ORF">ECPE_LOCUS7724</name>
</gene>
<dbReference type="OrthoDB" id="6274614at2759"/>
<keyword evidence="2" id="KW-0732">Signal</keyword>
<evidence type="ECO:0000256" key="2">
    <source>
        <dbReference type="SAM" id="SignalP"/>
    </source>
</evidence>
<keyword evidence="1" id="KW-1133">Transmembrane helix</keyword>
<accession>A0A183AL89</accession>
<keyword evidence="1" id="KW-0812">Transmembrane</keyword>
<keyword evidence="1" id="KW-0472">Membrane</keyword>
<protein>
    <submittedName>
        <fullName evidence="5">MARVEL domain-containing protein</fullName>
    </submittedName>
</protein>
<sequence>MGMLGKVLCMVACALGVMCTLAAIIEQKDEFRNDYLSDAAKASLGCLVIAFFIFAGALVFLFITLCCACSDVCMGTIIAVAGVFGCIFAAVSYGTFHKYDIDSRRQVPVVGEWLFGGLLTGATVFLVAITMAVG</sequence>
<reference evidence="3 4" key="2">
    <citation type="submission" date="2018-11" db="EMBL/GenBank/DDBJ databases">
        <authorList>
            <consortium name="Pathogen Informatics"/>
        </authorList>
    </citation>
    <scope>NUCLEOTIDE SEQUENCE [LARGE SCALE GENOMIC DNA]</scope>
    <source>
        <strain evidence="3 4">Egypt</strain>
    </source>
</reference>
<feature type="transmembrane region" description="Helical" evidence="1">
    <location>
        <begin position="72"/>
        <end position="93"/>
    </location>
</feature>
<proteinExistence type="predicted"/>
<evidence type="ECO:0000313" key="3">
    <source>
        <dbReference type="EMBL" id="VDP81843.1"/>
    </source>
</evidence>
<organism evidence="5">
    <name type="scientific">Echinostoma caproni</name>
    <dbReference type="NCBI Taxonomy" id="27848"/>
    <lineage>
        <taxon>Eukaryota</taxon>
        <taxon>Metazoa</taxon>
        <taxon>Spiralia</taxon>
        <taxon>Lophotrochozoa</taxon>
        <taxon>Platyhelminthes</taxon>
        <taxon>Trematoda</taxon>
        <taxon>Digenea</taxon>
        <taxon>Plagiorchiida</taxon>
        <taxon>Echinostomata</taxon>
        <taxon>Echinostomatoidea</taxon>
        <taxon>Echinostomatidae</taxon>
        <taxon>Echinostoma</taxon>
    </lineage>
</organism>
<name>A0A183AL89_9TREM</name>
<evidence type="ECO:0000313" key="5">
    <source>
        <dbReference type="WBParaSite" id="ECPE_0000774301-mRNA-1"/>
    </source>
</evidence>
<dbReference type="Proteomes" id="UP000272942">
    <property type="component" value="Unassembled WGS sequence"/>
</dbReference>
<reference evidence="5" key="1">
    <citation type="submission" date="2016-06" db="UniProtKB">
        <authorList>
            <consortium name="WormBaseParasite"/>
        </authorList>
    </citation>
    <scope>IDENTIFICATION</scope>
</reference>
<feature type="chain" id="PRO_5043138092" evidence="2">
    <location>
        <begin position="23"/>
        <end position="134"/>
    </location>
</feature>
<evidence type="ECO:0000256" key="1">
    <source>
        <dbReference type="SAM" id="Phobius"/>
    </source>
</evidence>
<dbReference type="EMBL" id="UZAN01044984">
    <property type="protein sequence ID" value="VDP81843.1"/>
    <property type="molecule type" value="Genomic_DNA"/>
</dbReference>